<protein>
    <submittedName>
        <fullName evidence="1">Uncharacterized protein</fullName>
    </submittedName>
</protein>
<dbReference type="Proteomes" id="UP001500034">
    <property type="component" value="Unassembled WGS sequence"/>
</dbReference>
<sequence length="101" mass="10638">MTDSGDGLNAFHVLLAAPPAVACGLGIYACATDCGRAYGHGGAAPGYLTYALNSRDGREQLVAHTNWSWFTDTGIDEDFWAAFERGYCRTSGWTAAPGGTD</sequence>
<organism evidence="1 2">
    <name type="scientific">Streptomyces marokkonensis</name>
    <dbReference type="NCBI Taxonomy" id="324855"/>
    <lineage>
        <taxon>Bacteria</taxon>
        <taxon>Bacillati</taxon>
        <taxon>Actinomycetota</taxon>
        <taxon>Actinomycetes</taxon>
        <taxon>Kitasatosporales</taxon>
        <taxon>Streptomycetaceae</taxon>
        <taxon>Streptomyces</taxon>
    </lineage>
</organism>
<reference evidence="2" key="1">
    <citation type="journal article" date="2019" name="Int. J. Syst. Evol. Microbiol.">
        <title>The Global Catalogue of Microorganisms (GCM) 10K type strain sequencing project: providing services to taxonomists for standard genome sequencing and annotation.</title>
        <authorList>
            <consortium name="The Broad Institute Genomics Platform"/>
            <consortium name="The Broad Institute Genome Sequencing Center for Infectious Disease"/>
            <person name="Wu L."/>
            <person name="Ma J."/>
        </authorList>
    </citation>
    <scope>NUCLEOTIDE SEQUENCE [LARGE SCALE GENOMIC DNA]</scope>
    <source>
        <strain evidence="2">JCM 17027</strain>
    </source>
</reference>
<comment type="caution">
    <text evidence="1">The sequence shown here is derived from an EMBL/GenBank/DDBJ whole genome shotgun (WGS) entry which is preliminary data.</text>
</comment>
<dbReference type="RefSeq" id="WP_345598040.1">
    <property type="nucleotide sequence ID" value="NZ_BAABCQ010000305.1"/>
</dbReference>
<dbReference type="InterPro" id="IPR012338">
    <property type="entry name" value="Beta-lactam/transpept-like"/>
</dbReference>
<evidence type="ECO:0000313" key="1">
    <source>
        <dbReference type="EMBL" id="GAA4016939.1"/>
    </source>
</evidence>
<name>A0ABP7SVE6_9ACTN</name>
<evidence type="ECO:0000313" key="2">
    <source>
        <dbReference type="Proteomes" id="UP001500034"/>
    </source>
</evidence>
<proteinExistence type="predicted"/>
<dbReference type="Gene3D" id="3.40.710.10">
    <property type="entry name" value="DD-peptidase/beta-lactamase superfamily"/>
    <property type="match status" value="1"/>
</dbReference>
<dbReference type="SUPFAM" id="SSF56601">
    <property type="entry name" value="beta-lactamase/transpeptidase-like"/>
    <property type="match status" value="1"/>
</dbReference>
<accession>A0ABP7SVE6</accession>
<keyword evidence="2" id="KW-1185">Reference proteome</keyword>
<dbReference type="EMBL" id="BAABCQ010000305">
    <property type="protein sequence ID" value="GAA4016939.1"/>
    <property type="molecule type" value="Genomic_DNA"/>
</dbReference>
<gene>
    <name evidence="1" type="ORF">GCM10022384_69730</name>
</gene>